<organism evidence="2 3">
    <name type="scientific">Dichomitus squalens (strain LYAD-421)</name>
    <name type="common">Western red white-rot fungus</name>
    <dbReference type="NCBI Taxonomy" id="732165"/>
    <lineage>
        <taxon>Eukaryota</taxon>
        <taxon>Fungi</taxon>
        <taxon>Dikarya</taxon>
        <taxon>Basidiomycota</taxon>
        <taxon>Agaricomycotina</taxon>
        <taxon>Agaricomycetes</taxon>
        <taxon>Polyporales</taxon>
        <taxon>Polyporaceae</taxon>
        <taxon>Dichomitus</taxon>
    </lineage>
</organism>
<dbReference type="Proteomes" id="UP000053319">
    <property type="component" value="Unassembled WGS sequence"/>
</dbReference>
<dbReference type="AlphaFoldDB" id="R7SQJ1"/>
<gene>
    <name evidence="2" type="ORF">DICSQDRAFT_172982</name>
</gene>
<evidence type="ECO:0000313" key="2">
    <source>
        <dbReference type="EMBL" id="EJF58469.1"/>
    </source>
</evidence>
<dbReference type="PANTHER" id="PTHR38248:SF2">
    <property type="entry name" value="FUNK1 11"/>
    <property type="match status" value="1"/>
</dbReference>
<dbReference type="KEGG" id="dsq:DICSQDRAFT_172982"/>
<dbReference type="OrthoDB" id="3246048at2759"/>
<proteinExistence type="predicted"/>
<dbReference type="Pfam" id="PF17667">
    <property type="entry name" value="Pkinase_fungal"/>
    <property type="match status" value="1"/>
</dbReference>
<evidence type="ECO:0000259" key="1">
    <source>
        <dbReference type="Pfam" id="PF17667"/>
    </source>
</evidence>
<feature type="domain" description="Fungal-type protein kinase" evidence="1">
    <location>
        <begin position="130"/>
        <end position="516"/>
    </location>
</feature>
<dbReference type="GeneID" id="18839675"/>
<name>R7SQJ1_DICSQ</name>
<accession>R7SQJ1</accession>
<protein>
    <recommendedName>
        <fullName evidence="1">Fungal-type protein kinase domain-containing protein</fullName>
    </recommendedName>
</protein>
<evidence type="ECO:0000313" key="3">
    <source>
        <dbReference type="Proteomes" id="UP000053319"/>
    </source>
</evidence>
<dbReference type="InterPro" id="IPR011009">
    <property type="entry name" value="Kinase-like_dom_sf"/>
</dbReference>
<dbReference type="Gene3D" id="1.10.510.10">
    <property type="entry name" value="Transferase(Phosphotransferase) domain 1"/>
    <property type="match status" value="1"/>
</dbReference>
<dbReference type="OMA" id="QNTIFGR"/>
<dbReference type="RefSeq" id="XP_007368830.1">
    <property type="nucleotide sequence ID" value="XM_007368768.1"/>
</dbReference>
<reference evidence="2 3" key="1">
    <citation type="journal article" date="2012" name="Science">
        <title>The Paleozoic origin of enzymatic lignin decomposition reconstructed from 31 fungal genomes.</title>
        <authorList>
            <person name="Floudas D."/>
            <person name="Binder M."/>
            <person name="Riley R."/>
            <person name="Barry K."/>
            <person name="Blanchette R.A."/>
            <person name="Henrissat B."/>
            <person name="Martinez A.T."/>
            <person name="Otillar R."/>
            <person name="Spatafora J.W."/>
            <person name="Yadav J.S."/>
            <person name="Aerts A."/>
            <person name="Benoit I."/>
            <person name="Boyd A."/>
            <person name="Carlson A."/>
            <person name="Copeland A."/>
            <person name="Coutinho P.M."/>
            <person name="de Vries R.P."/>
            <person name="Ferreira P."/>
            <person name="Findley K."/>
            <person name="Foster B."/>
            <person name="Gaskell J."/>
            <person name="Glotzer D."/>
            <person name="Gorecki P."/>
            <person name="Heitman J."/>
            <person name="Hesse C."/>
            <person name="Hori C."/>
            <person name="Igarashi K."/>
            <person name="Jurgens J.A."/>
            <person name="Kallen N."/>
            <person name="Kersten P."/>
            <person name="Kohler A."/>
            <person name="Kuees U."/>
            <person name="Kumar T.K.A."/>
            <person name="Kuo A."/>
            <person name="LaButti K."/>
            <person name="Larrondo L.F."/>
            <person name="Lindquist E."/>
            <person name="Ling A."/>
            <person name="Lombard V."/>
            <person name="Lucas S."/>
            <person name="Lundell T."/>
            <person name="Martin R."/>
            <person name="McLaughlin D.J."/>
            <person name="Morgenstern I."/>
            <person name="Morin E."/>
            <person name="Murat C."/>
            <person name="Nagy L.G."/>
            <person name="Nolan M."/>
            <person name="Ohm R.A."/>
            <person name="Patyshakuliyeva A."/>
            <person name="Rokas A."/>
            <person name="Ruiz-Duenas F.J."/>
            <person name="Sabat G."/>
            <person name="Salamov A."/>
            <person name="Samejima M."/>
            <person name="Schmutz J."/>
            <person name="Slot J.C."/>
            <person name="St John F."/>
            <person name="Stenlid J."/>
            <person name="Sun H."/>
            <person name="Sun S."/>
            <person name="Syed K."/>
            <person name="Tsang A."/>
            <person name="Wiebenga A."/>
            <person name="Young D."/>
            <person name="Pisabarro A."/>
            <person name="Eastwood D.C."/>
            <person name="Martin F."/>
            <person name="Cullen D."/>
            <person name="Grigoriev I.V."/>
            <person name="Hibbett D.S."/>
        </authorList>
    </citation>
    <scope>NUCLEOTIDE SEQUENCE [LARGE SCALE GENOMIC DNA]</scope>
    <source>
        <strain evidence="2 3">LYAD-421 SS1</strain>
    </source>
</reference>
<sequence>MPTTAGVDRFAGFQESPSRKYISKKVAYGHLSAICRSISQVVVEDRVVSCSLVQEPDSTTGSQNLEASHAIDGYVKPVTSTVPSPNSPEEEWEGIVDIAVNCEWMLPESDDEPVLRNGYAIQSRLDAVSAALHEMNNDPRRTHMYSVTIEDEAMCLWYWSRSHSAKSEAVDITKDVRSTIRGLVSFLFASTPELGYDETVQRRFDPALGGYCHIFCVGDSYFKVLRSIAEHVGPCTIAGPSTRVFEVVNVPSFDNITATTESVASPMVLKDVWLDIEAKPEKQIQNTIFGRLQDVAHRLQDGQDLPQLTGLDGAEKELLRNALRDETYRDYFLTIDCDTQGVQSKSLAPGTWRKDDVFTFWDSSFWDSSSDRSRSLYVTPPPHRARSFSTWRSFVAKRQYRVVFKEVCQALHRLLFLAGWVHRDISSGNLLWNPNSKRGILSDLEYAKEFNAEGTGSSDPKTGTPAFMASENISQRLILFSNPDLSSEDKKDAGRKPIIHNFQHDLESFFWLLLWILTTRISTRTPDLVSYTNRLFLVDGLSNLWPGRVTPFRERTIGSEVEDLLPDDMKVFADRIHILNQALCDASIKKHLDFGNVASYVHLYGAVREALNFCVAKSDLVKLAARKGEAVTKILKRKRMDST</sequence>
<dbReference type="SUPFAM" id="SSF56112">
    <property type="entry name" value="Protein kinase-like (PK-like)"/>
    <property type="match status" value="1"/>
</dbReference>
<dbReference type="EMBL" id="JH719435">
    <property type="protein sequence ID" value="EJF58469.1"/>
    <property type="molecule type" value="Genomic_DNA"/>
</dbReference>
<dbReference type="InterPro" id="IPR040976">
    <property type="entry name" value="Pkinase_fungal"/>
</dbReference>
<dbReference type="PANTHER" id="PTHR38248">
    <property type="entry name" value="FUNK1 6"/>
    <property type="match status" value="1"/>
</dbReference>
<dbReference type="HOGENOM" id="CLU_011584_0_1_1"/>